<dbReference type="InterPro" id="IPR016024">
    <property type="entry name" value="ARM-type_fold"/>
</dbReference>
<organism evidence="1 2">
    <name type="scientific">Caenorhabditis remanei</name>
    <name type="common">Caenorhabditis vulgaris</name>
    <dbReference type="NCBI Taxonomy" id="31234"/>
    <lineage>
        <taxon>Eukaryota</taxon>
        <taxon>Metazoa</taxon>
        <taxon>Ecdysozoa</taxon>
        <taxon>Nematoda</taxon>
        <taxon>Chromadorea</taxon>
        <taxon>Rhabditida</taxon>
        <taxon>Rhabditina</taxon>
        <taxon>Rhabditomorpha</taxon>
        <taxon>Rhabditoidea</taxon>
        <taxon>Rhabditidae</taxon>
        <taxon>Peloderinae</taxon>
        <taxon>Caenorhabditis</taxon>
    </lineage>
</organism>
<sequence>MEQLLNNLVELGRTEKFNGEIDYGAEISSDSLLEAMKVVGTDHSSQKIIDRFTENAPIIHKTLLSITFANYLQSKMTSSESVTSTAVDSSLSAEVMKKARRSIRLLLNLIQRSPEFASKIPSECVELLETLIATASFHSECLLILVKTADSTWLEFQKSFRYSHLLERILNSGISSENSDETTSILAYFSTLLERDYGFLSSCYAEMSSESFCEVLDVVRVIIERNSKVCDGKPMKIHSNNLLFVINLLELITVDYTAFLMAKLKKEPKSVEERRLKTVEMLNLVVEIVGEMCTNVEMTSNLNEKATAINAVVDVLDTILHAESLFSDFRVSQSENWPDIPLNDSKFEVLRQKIEEEKRYEATQRRYEDRPKQPPPSKLLRVETSESLSHLAQTIFSQYQKIDDVIGLPRVGELKLNCLKAISNLCSLSPDNKLATLQNGRQGLLSVLQCTSRRPAYFMESYAMRNYSIFCVRQLTDNCQENKEVILQLGQPTQPIIDRKRLLKEFGIDENELSGTSHM</sequence>
<dbReference type="SUPFAM" id="SSF48371">
    <property type="entry name" value="ARM repeat"/>
    <property type="match status" value="1"/>
</dbReference>
<reference evidence="1 2" key="1">
    <citation type="submission" date="2019-12" db="EMBL/GenBank/DDBJ databases">
        <title>Chromosome-level assembly of the Caenorhabditis remanei genome.</title>
        <authorList>
            <person name="Teterina A.A."/>
            <person name="Willis J.H."/>
            <person name="Phillips P.C."/>
        </authorList>
    </citation>
    <scope>NUCLEOTIDE SEQUENCE [LARGE SCALE GENOMIC DNA]</scope>
    <source>
        <strain evidence="1 2">PX506</strain>
        <tissue evidence="1">Whole organism</tissue>
    </source>
</reference>
<accession>A0A6A5HP15</accession>
<dbReference type="GeneID" id="9815112"/>
<evidence type="ECO:0000313" key="2">
    <source>
        <dbReference type="Proteomes" id="UP000483820"/>
    </source>
</evidence>
<proteinExistence type="predicted"/>
<dbReference type="KEGG" id="crq:GCK72_001787"/>
<protein>
    <recommendedName>
        <fullName evidence="3">Ataxin-10 domain-containing protein</fullName>
    </recommendedName>
</protein>
<dbReference type="AlphaFoldDB" id="A0A6A5HP15"/>
<evidence type="ECO:0008006" key="3">
    <source>
        <dbReference type="Google" id="ProtNLM"/>
    </source>
</evidence>
<comment type="caution">
    <text evidence="1">The sequence shown here is derived from an EMBL/GenBank/DDBJ whole genome shotgun (WGS) entry which is preliminary data.</text>
</comment>
<dbReference type="EMBL" id="WUAV01000001">
    <property type="protein sequence ID" value="KAF1769970.1"/>
    <property type="molecule type" value="Genomic_DNA"/>
</dbReference>
<gene>
    <name evidence="1" type="ORF">GCK72_001787</name>
</gene>
<evidence type="ECO:0000313" key="1">
    <source>
        <dbReference type="EMBL" id="KAF1769970.1"/>
    </source>
</evidence>
<name>A0A6A5HP15_CAERE</name>
<dbReference type="RefSeq" id="XP_003115033.2">
    <property type="nucleotide sequence ID" value="XM_003114985.2"/>
</dbReference>
<dbReference type="CTD" id="9815112"/>
<dbReference type="Proteomes" id="UP000483820">
    <property type="component" value="Chromosome I"/>
</dbReference>